<evidence type="ECO:0000256" key="1">
    <source>
        <dbReference type="SAM" id="SignalP"/>
    </source>
</evidence>
<feature type="chain" id="PRO_5023113718" description="Secreted protein" evidence="1">
    <location>
        <begin position="23"/>
        <end position="111"/>
    </location>
</feature>
<dbReference type="AlphaFoldDB" id="A0A5C3KN34"/>
<dbReference type="Proteomes" id="UP000307440">
    <property type="component" value="Unassembled WGS sequence"/>
</dbReference>
<organism evidence="2 3">
    <name type="scientific">Coprinopsis marcescibilis</name>
    <name type="common">Agaric fungus</name>
    <name type="synonym">Psathyrella marcescibilis</name>
    <dbReference type="NCBI Taxonomy" id="230819"/>
    <lineage>
        <taxon>Eukaryota</taxon>
        <taxon>Fungi</taxon>
        <taxon>Dikarya</taxon>
        <taxon>Basidiomycota</taxon>
        <taxon>Agaricomycotina</taxon>
        <taxon>Agaricomycetes</taxon>
        <taxon>Agaricomycetidae</taxon>
        <taxon>Agaricales</taxon>
        <taxon>Agaricineae</taxon>
        <taxon>Psathyrellaceae</taxon>
        <taxon>Coprinopsis</taxon>
    </lineage>
</organism>
<accession>A0A5C3KN34</accession>
<feature type="signal peptide" evidence="1">
    <location>
        <begin position="1"/>
        <end position="22"/>
    </location>
</feature>
<dbReference type="EMBL" id="ML210260">
    <property type="protein sequence ID" value="TFK21714.1"/>
    <property type="molecule type" value="Genomic_DNA"/>
</dbReference>
<keyword evidence="3" id="KW-1185">Reference proteome</keyword>
<gene>
    <name evidence="2" type="ORF">FA15DRAFT_623593</name>
</gene>
<keyword evidence="1" id="KW-0732">Signal</keyword>
<reference evidence="2 3" key="1">
    <citation type="journal article" date="2019" name="Nat. Ecol. Evol.">
        <title>Megaphylogeny resolves global patterns of mushroom evolution.</title>
        <authorList>
            <person name="Varga T."/>
            <person name="Krizsan K."/>
            <person name="Foldi C."/>
            <person name="Dima B."/>
            <person name="Sanchez-Garcia M."/>
            <person name="Sanchez-Ramirez S."/>
            <person name="Szollosi G.J."/>
            <person name="Szarkandi J.G."/>
            <person name="Papp V."/>
            <person name="Albert L."/>
            <person name="Andreopoulos W."/>
            <person name="Angelini C."/>
            <person name="Antonin V."/>
            <person name="Barry K.W."/>
            <person name="Bougher N.L."/>
            <person name="Buchanan P."/>
            <person name="Buyck B."/>
            <person name="Bense V."/>
            <person name="Catcheside P."/>
            <person name="Chovatia M."/>
            <person name="Cooper J."/>
            <person name="Damon W."/>
            <person name="Desjardin D."/>
            <person name="Finy P."/>
            <person name="Geml J."/>
            <person name="Haridas S."/>
            <person name="Hughes K."/>
            <person name="Justo A."/>
            <person name="Karasinski D."/>
            <person name="Kautmanova I."/>
            <person name="Kiss B."/>
            <person name="Kocsube S."/>
            <person name="Kotiranta H."/>
            <person name="LaButti K.M."/>
            <person name="Lechner B.E."/>
            <person name="Liimatainen K."/>
            <person name="Lipzen A."/>
            <person name="Lukacs Z."/>
            <person name="Mihaltcheva S."/>
            <person name="Morgado L.N."/>
            <person name="Niskanen T."/>
            <person name="Noordeloos M.E."/>
            <person name="Ohm R.A."/>
            <person name="Ortiz-Santana B."/>
            <person name="Ovrebo C."/>
            <person name="Racz N."/>
            <person name="Riley R."/>
            <person name="Savchenko A."/>
            <person name="Shiryaev A."/>
            <person name="Soop K."/>
            <person name="Spirin V."/>
            <person name="Szebenyi C."/>
            <person name="Tomsovsky M."/>
            <person name="Tulloss R.E."/>
            <person name="Uehling J."/>
            <person name="Grigoriev I.V."/>
            <person name="Vagvolgyi C."/>
            <person name="Papp T."/>
            <person name="Martin F.M."/>
            <person name="Miettinen O."/>
            <person name="Hibbett D.S."/>
            <person name="Nagy L.G."/>
        </authorList>
    </citation>
    <scope>NUCLEOTIDE SEQUENCE [LARGE SCALE GENOMIC DNA]</scope>
    <source>
        <strain evidence="2 3">CBS 121175</strain>
    </source>
</reference>
<evidence type="ECO:0008006" key="4">
    <source>
        <dbReference type="Google" id="ProtNLM"/>
    </source>
</evidence>
<protein>
    <recommendedName>
        <fullName evidence="4">Secreted protein</fullName>
    </recommendedName>
</protein>
<proteinExistence type="predicted"/>
<name>A0A5C3KN34_COPMA</name>
<dbReference type="OrthoDB" id="5230947at2759"/>
<sequence length="111" mass="11873">MCSCISGIFGCIGSCLVAIVDAISDCLQCIVGSTADCLASVVDCLTCGCFRSTLLNDKLPPTDPVRGRRGTTRDGSAAGRWRSWLSHLSNTQKVTSSILVRLILLSFMQEQ</sequence>
<evidence type="ECO:0000313" key="2">
    <source>
        <dbReference type="EMBL" id="TFK21714.1"/>
    </source>
</evidence>
<evidence type="ECO:0000313" key="3">
    <source>
        <dbReference type="Proteomes" id="UP000307440"/>
    </source>
</evidence>